<dbReference type="InterPro" id="IPR051681">
    <property type="entry name" value="Ser/Thr_Kinases-Pseudokinases"/>
</dbReference>
<dbReference type="InterPro" id="IPR001245">
    <property type="entry name" value="Ser-Thr/Tyr_kinase_cat_dom"/>
</dbReference>
<dbReference type="OrthoDB" id="6718656at2759"/>
<evidence type="ECO:0000256" key="1">
    <source>
        <dbReference type="ARBA" id="ARBA00022741"/>
    </source>
</evidence>
<dbReference type="GO" id="GO:0097527">
    <property type="term" value="P:necroptotic signaling pathway"/>
    <property type="evidence" value="ECO:0007669"/>
    <property type="project" value="TreeGrafter"/>
</dbReference>
<dbReference type="PANTHER" id="PTHR44329:SF298">
    <property type="entry name" value="MIXED LINEAGE KINASE DOMAIN-LIKE PROTEIN"/>
    <property type="match status" value="1"/>
</dbReference>
<feature type="domain" description="Protein kinase" evidence="3">
    <location>
        <begin position="92"/>
        <end position="324"/>
    </location>
</feature>
<dbReference type="PROSITE" id="PS50011">
    <property type="entry name" value="PROTEIN_KINASE_DOM"/>
    <property type="match status" value="1"/>
</dbReference>
<comment type="caution">
    <text evidence="4">The sequence shown here is derived from an EMBL/GenBank/DDBJ whole genome shotgun (WGS) entry which is preliminary data.</text>
</comment>
<dbReference type="EMBL" id="CAJVPV010002194">
    <property type="protein sequence ID" value="CAG8520462.1"/>
    <property type="molecule type" value="Genomic_DNA"/>
</dbReference>
<dbReference type="InterPro" id="IPR011009">
    <property type="entry name" value="Kinase-like_dom_sf"/>
</dbReference>
<protein>
    <submittedName>
        <fullName evidence="4">14718_t:CDS:1</fullName>
    </submittedName>
</protein>
<organism evidence="4 5">
    <name type="scientific">Acaulospora morrowiae</name>
    <dbReference type="NCBI Taxonomy" id="94023"/>
    <lineage>
        <taxon>Eukaryota</taxon>
        <taxon>Fungi</taxon>
        <taxon>Fungi incertae sedis</taxon>
        <taxon>Mucoromycota</taxon>
        <taxon>Glomeromycotina</taxon>
        <taxon>Glomeromycetes</taxon>
        <taxon>Diversisporales</taxon>
        <taxon>Acaulosporaceae</taxon>
        <taxon>Acaulospora</taxon>
    </lineage>
</organism>
<dbReference type="PANTHER" id="PTHR44329">
    <property type="entry name" value="SERINE/THREONINE-PROTEIN KINASE TNNI3K-RELATED"/>
    <property type="match status" value="1"/>
</dbReference>
<dbReference type="Gene3D" id="1.10.510.10">
    <property type="entry name" value="Transferase(Phosphotransferase) domain 1"/>
    <property type="match status" value="1"/>
</dbReference>
<keyword evidence="1" id="KW-0547">Nucleotide-binding</keyword>
<evidence type="ECO:0000259" key="3">
    <source>
        <dbReference type="PROSITE" id="PS50011"/>
    </source>
</evidence>
<dbReference type="GO" id="GO:0004672">
    <property type="term" value="F:protein kinase activity"/>
    <property type="evidence" value="ECO:0007669"/>
    <property type="project" value="InterPro"/>
</dbReference>
<name>A0A9N9FAW8_9GLOM</name>
<gene>
    <name evidence="4" type="ORF">AMORRO_LOCUS4176</name>
</gene>
<dbReference type="AlphaFoldDB" id="A0A9N9FAW8"/>
<sequence>MPPQPDVNVQVVQHVQSAQNIKLFANRYGDCFECGIARIGSGWCKICEIKALVNNFCNWTSGNEYLDYVIRTTQESATESVDFLEWIPWERFILTEYLGKGAFSTVYSSYWLEGPRWIWDEEGESWLRNGPIKVAIKRIDNSHNITNKYLDEILRYHKCIQNGSVADCFGMTRDTTGCYAFIMRFYENGNLYEYLDHSMGVLCWRDIVDMLWGISGGLHQIHKENLCHGNLHGGNLLVENEPESIDTRIADVGLHSPADELYETLGDWVTAICDNPDPSPLSDQFDAAEEKKFADFETKAFLQPKTHPQAKYTSQPIYFPELLD</sequence>
<dbReference type="GO" id="GO:0005524">
    <property type="term" value="F:ATP binding"/>
    <property type="evidence" value="ECO:0007669"/>
    <property type="project" value="UniProtKB-KW"/>
</dbReference>
<dbReference type="InterPro" id="IPR000719">
    <property type="entry name" value="Prot_kinase_dom"/>
</dbReference>
<reference evidence="4" key="1">
    <citation type="submission" date="2021-06" db="EMBL/GenBank/DDBJ databases">
        <authorList>
            <person name="Kallberg Y."/>
            <person name="Tangrot J."/>
            <person name="Rosling A."/>
        </authorList>
    </citation>
    <scope>NUCLEOTIDE SEQUENCE</scope>
    <source>
        <strain evidence="4">CL551</strain>
    </source>
</reference>
<evidence type="ECO:0000313" key="4">
    <source>
        <dbReference type="EMBL" id="CAG8520462.1"/>
    </source>
</evidence>
<evidence type="ECO:0000256" key="2">
    <source>
        <dbReference type="ARBA" id="ARBA00022840"/>
    </source>
</evidence>
<dbReference type="Pfam" id="PF07714">
    <property type="entry name" value="PK_Tyr_Ser-Thr"/>
    <property type="match status" value="1"/>
</dbReference>
<dbReference type="SUPFAM" id="SSF56112">
    <property type="entry name" value="Protein kinase-like (PK-like)"/>
    <property type="match status" value="1"/>
</dbReference>
<keyword evidence="5" id="KW-1185">Reference proteome</keyword>
<proteinExistence type="predicted"/>
<keyword evidence="2" id="KW-0067">ATP-binding</keyword>
<dbReference type="Proteomes" id="UP000789342">
    <property type="component" value="Unassembled WGS sequence"/>
</dbReference>
<evidence type="ECO:0000313" key="5">
    <source>
        <dbReference type="Proteomes" id="UP000789342"/>
    </source>
</evidence>
<accession>A0A9N9FAW8</accession>